<dbReference type="GO" id="GO:0005525">
    <property type="term" value="F:GTP binding"/>
    <property type="evidence" value="ECO:0007669"/>
    <property type="project" value="InterPro"/>
</dbReference>
<dbReference type="GO" id="GO:0003924">
    <property type="term" value="F:GTPase activity"/>
    <property type="evidence" value="ECO:0000318"/>
    <property type="project" value="GO_Central"/>
</dbReference>
<dbReference type="SMART" id="SM00175">
    <property type="entry name" value="RAB"/>
    <property type="match status" value="1"/>
</dbReference>
<gene>
    <name evidence="2" type="ORF">TVAG_405730</name>
</gene>
<dbReference type="SUPFAM" id="SSF52540">
    <property type="entry name" value="P-loop containing nucleoside triphosphate hydrolases"/>
    <property type="match status" value="1"/>
</dbReference>
<dbReference type="KEGG" id="tva:4773682"/>
<dbReference type="NCBIfam" id="TIGR00231">
    <property type="entry name" value="small_GTP"/>
    <property type="match status" value="1"/>
</dbReference>
<protein>
    <submittedName>
        <fullName evidence="2">Small GTP-binding protein, putative</fullName>
    </submittedName>
</protein>
<name>A2DV63_TRIV3</name>
<dbReference type="PRINTS" id="PR00449">
    <property type="entry name" value="RASTRNSFRMNG"/>
</dbReference>
<dbReference type="SMR" id="A2DV63"/>
<dbReference type="CDD" id="cd00154">
    <property type="entry name" value="Rab"/>
    <property type="match status" value="1"/>
</dbReference>
<sequence>MSASQTQIKIVLLGDQAVGKTSLLQKWVVGNYDVNLPPTVGGATQIRQDVVEGVKYSFQIWDTAGAERYRALTPLYTRDAAAAMIVFDLTSQTSVDNIKQWVEFVHQHGSMPFIIVGNKEDLVDEQIITPEEALELAFSVQSQFFATSAKTGNNVDLAFRQLECIAVEYYTKSGAGGTATIVIDPELKPPPHGCSC</sequence>
<dbReference type="Pfam" id="PF00071">
    <property type="entry name" value="Ras"/>
    <property type="match status" value="1"/>
</dbReference>
<keyword evidence="1" id="KW-0547">Nucleotide-binding</keyword>
<dbReference type="InterPro" id="IPR005225">
    <property type="entry name" value="Small_GTP-bd"/>
</dbReference>
<dbReference type="PROSITE" id="PS51419">
    <property type="entry name" value="RAB"/>
    <property type="match status" value="1"/>
</dbReference>
<dbReference type="InterPro" id="IPR027417">
    <property type="entry name" value="P-loop_NTPase"/>
</dbReference>
<accession>A2DV63</accession>
<dbReference type="eggNOG" id="KOG0078">
    <property type="taxonomic scope" value="Eukaryota"/>
</dbReference>
<evidence type="ECO:0000313" key="2">
    <source>
        <dbReference type="EMBL" id="EAY15659.1"/>
    </source>
</evidence>
<dbReference type="RefSeq" id="XP_001327882.1">
    <property type="nucleotide sequence ID" value="XM_001327847.1"/>
</dbReference>
<dbReference type="SMART" id="SM00176">
    <property type="entry name" value="RAN"/>
    <property type="match status" value="1"/>
</dbReference>
<dbReference type="PROSITE" id="PS51421">
    <property type="entry name" value="RAS"/>
    <property type="match status" value="1"/>
</dbReference>
<dbReference type="GO" id="GO:0006887">
    <property type="term" value="P:exocytosis"/>
    <property type="evidence" value="ECO:0000318"/>
    <property type="project" value="GO_Central"/>
</dbReference>
<keyword evidence="3" id="KW-1185">Reference proteome</keyword>
<dbReference type="AlphaFoldDB" id="A2DV63"/>
<reference evidence="2" key="1">
    <citation type="submission" date="2006-10" db="EMBL/GenBank/DDBJ databases">
        <authorList>
            <person name="Amadeo P."/>
            <person name="Zhao Q."/>
            <person name="Wortman J."/>
            <person name="Fraser-Liggett C."/>
            <person name="Carlton J."/>
        </authorList>
    </citation>
    <scope>NUCLEOTIDE SEQUENCE</scope>
    <source>
        <strain evidence="2">G3</strain>
    </source>
</reference>
<dbReference type="EMBL" id="DS113252">
    <property type="protein sequence ID" value="EAY15659.1"/>
    <property type="molecule type" value="Genomic_DNA"/>
</dbReference>
<dbReference type="STRING" id="5722.A2DV63"/>
<dbReference type="VEuPathDB" id="TrichDB:TVAGG3_0630510"/>
<dbReference type="SMART" id="SM00173">
    <property type="entry name" value="RAS"/>
    <property type="match status" value="1"/>
</dbReference>
<dbReference type="VEuPathDB" id="TrichDB:TVAG_405730"/>
<dbReference type="GO" id="GO:0016020">
    <property type="term" value="C:membrane"/>
    <property type="evidence" value="ECO:0000318"/>
    <property type="project" value="GO_Central"/>
</dbReference>
<evidence type="ECO:0000256" key="1">
    <source>
        <dbReference type="ARBA" id="ARBA00022741"/>
    </source>
</evidence>
<organism evidence="2 3">
    <name type="scientific">Trichomonas vaginalis (strain ATCC PRA-98 / G3)</name>
    <dbReference type="NCBI Taxonomy" id="412133"/>
    <lineage>
        <taxon>Eukaryota</taxon>
        <taxon>Metamonada</taxon>
        <taxon>Parabasalia</taxon>
        <taxon>Trichomonadida</taxon>
        <taxon>Trichomonadidae</taxon>
        <taxon>Trichomonas</taxon>
    </lineage>
</organism>
<dbReference type="InterPro" id="IPR001806">
    <property type="entry name" value="Small_GTPase"/>
</dbReference>
<dbReference type="OrthoDB" id="10261245at2759"/>
<reference evidence="2" key="2">
    <citation type="journal article" date="2007" name="Science">
        <title>Draft genome sequence of the sexually transmitted pathogen Trichomonas vaginalis.</title>
        <authorList>
            <person name="Carlton J.M."/>
            <person name="Hirt R.P."/>
            <person name="Silva J.C."/>
            <person name="Delcher A.L."/>
            <person name="Schatz M."/>
            <person name="Zhao Q."/>
            <person name="Wortman J.R."/>
            <person name="Bidwell S.L."/>
            <person name="Alsmark U.C.M."/>
            <person name="Besteiro S."/>
            <person name="Sicheritz-Ponten T."/>
            <person name="Noel C.J."/>
            <person name="Dacks J.B."/>
            <person name="Foster P.G."/>
            <person name="Simillion C."/>
            <person name="Van de Peer Y."/>
            <person name="Miranda-Saavedra D."/>
            <person name="Barton G.J."/>
            <person name="Westrop G.D."/>
            <person name="Mueller S."/>
            <person name="Dessi D."/>
            <person name="Fiori P.L."/>
            <person name="Ren Q."/>
            <person name="Paulsen I."/>
            <person name="Zhang H."/>
            <person name="Bastida-Corcuera F.D."/>
            <person name="Simoes-Barbosa A."/>
            <person name="Brown M.T."/>
            <person name="Hayes R.D."/>
            <person name="Mukherjee M."/>
            <person name="Okumura C.Y."/>
            <person name="Schneider R."/>
            <person name="Smith A.J."/>
            <person name="Vanacova S."/>
            <person name="Villalvazo M."/>
            <person name="Haas B.J."/>
            <person name="Pertea M."/>
            <person name="Feldblyum T.V."/>
            <person name="Utterback T.R."/>
            <person name="Shu C.L."/>
            <person name="Osoegawa K."/>
            <person name="de Jong P.J."/>
            <person name="Hrdy I."/>
            <person name="Horvathova L."/>
            <person name="Zubacova Z."/>
            <person name="Dolezal P."/>
            <person name="Malik S.B."/>
            <person name="Logsdon J.M. Jr."/>
            <person name="Henze K."/>
            <person name="Gupta A."/>
            <person name="Wang C.C."/>
            <person name="Dunne R.L."/>
            <person name="Upcroft J.A."/>
            <person name="Upcroft P."/>
            <person name="White O."/>
            <person name="Salzberg S.L."/>
            <person name="Tang P."/>
            <person name="Chiu C.-H."/>
            <person name="Lee Y.-S."/>
            <person name="Embley T.M."/>
            <person name="Coombs G.H."/>
            <person name="Mottram J.C."/>
            <person name="Tachezy J."/>
            <person name="Fraser-Liggett C.M."/>
            <person name="Johnson P.J."/>
        </authorList>
    </citation>
    <scope>NUCLEOTIDE SEQUENCE [LARGE SCALE GENOMIC DNA]</scope>
    <source>
        <strain evidence="2">G3</strain>
    </source>
</reference>
<dbReference type="PROSITE" id="PS51420">
    <property type="entry name" value="RHO"/>
    <property type="match status" value="1"/>
</dbReference>
<dbReference type="FunFam" id="3.40.50.300:FF:001204">
    <property type="entry name" value="Small GTP-binding protein, putative"/>
    <property type="match status" value="1"/>
</dbReference>
<dbReference type="Gene3D" id="3.40.50.300">
    <property type="entry name" value="P-loop containing nucleotide triphosphate hydrolases"/>
    <property type="match status" value="1"/>
</dbReference>
<dbReference type="PANTHER" id="PTHR47978">
    <property type="match status" value="1"/>
</dbReference>
<proteinExistence type="predicted"/>
<dbReference type="InParanoid" id="A2DV63"/>
<dbReference type="Proteomes" id="UP000001542">
    <property type="component" value="Unassembled WGS sequence"/>
</dbReference>
<dbReference type="OMA" id="MAPMYFR"/>
<evidence type="ECO:0000313" key="3">
    <source>
        <dbReference type="Proteomes" id="UP000001542"/>
    </source>
</evidence>
<dbReference type="SMART" id="SM00174">
    <property type="entry name" value="RHO"/>
    <property type="match status" value="1"/>
</dbReference>